<evidence type="ECO:0000256" key="1">
    <source>
        <dbReference type="SAM" id="MobiDB-lite"/>
    </source>
</evidence>
<keyword evidence="3" id="KW-1185">Reference proteome</keyword>
<evidence type="ECO:0000313" key="4">
    <source>
        <dbReference type="WBParaSite" id="HCON_00172210-00001"/>
    </source>
</evidence>
<dbReference type="InterPro" id="IPR055510">
    <property type="entry name" value="DUF7083"/>
</dbReference>
<organism evidence="3 4">
    <name type="scientific">Haemonchus contortus</name>
    <name type="common">Barber pole worm</name>
    <dbReference type="NCBI Taxonomy" id="6289"/>
    <lineage>
        <taxon>Eukaryota</taxon>
        <taxon>Metazoa</taxon>
        <taxon>Ecdysozoa</taxon>
        <taxon>Nematoda</taxon>
        <taxon>Chromadorea</taxon>
        <taxon>Rhabditida</taxon>
        <taxon>Rhabditina</taxon>
        <taxon>Rhabditomorpha</taxon>
        <taxon>Strongyloidea</taxon>
        <taxon>Trichostrongylidae</taxon>
        <taxon>Haemonchus</taxon>
    </lineage>
</organism>
<accession>A0A7I4Z1W9</accession>
<dbReference type="Pfam" id="PF23309">
    <property type="entry name" value="DUF7083"/>
    <property type="match status" value="1"/>
</dbReference>
<dbReference type="AlphaFoldDB" id="A0A7I4Z1W9"/>
<evidence type="ECO:0000313" key="3">
    <source>
        <dbReference type="Proteomes" id="UP000025227"/>
    </source>
</evidence>
<dbReference type="OMA" id="MQMFTEQ"/>
<protein>
    <recommendedName>
        <fullName evidence="2">DUF7083 domain-containing protein</fullName>
    </recommendedName>
</protein>
<feature type="domain" description="DUF7083" evidence="2">
    <location>
        <begin position="65"/>
        <end position="110"/>
    </location>
</feature>
<dbReference type="Proteomes" id="UP000025227">
    <property type="component" value="Unplaced"/>
</dbReference>
<reference evidence="4" key="1">
    <citation type="submission" date="2020-12" db="UniProtKB">
        <authorList>
            <consortium name="WormBaseParasite"/>
        </authorList>
    </citation>
    <scope>IDENTIFICATION</scope>
    <source>
        <strain evidence="4">MHco3</strain>
    </source>
</reference>
<dbReference type="OrthoDB" id="10383337at2759"/>
<proteinExistence type="predicted"/>
<sequence length="127" mass="14409">MDAKSLQSISDAQARMQQEMQMQMFTEQQRMIAFIAKLVSRMEGMAYGSHSTAPASPTNVAEFPMNSLSTHLPEFVYDLDTSSTFEIWYNRDEDVISKDGAAMDKAAKARRHHIRSLHKPHTSEKSL</sequence>
<feature type="region of interest" description="Disordered" evidence="1">
    <location>
        <begin position="104"/>
        <end position="127"/>
    </location>
</feature>
<evidence type="ECO:0000259" key="2">
    <source>
        <dbReference type="Pfam" id="PF23309"/>
    </source>
</evidence>
<feature type="compositionally biased region" description="Basic residues" evidence="1">
    <location>
        <begin position="108"/>
        <end position="120"/>
    </location>
</feature>
<name>A0A7I4Z1W9_HAECO</name>
<dbReference type="WBParaSite" id="HCON_00172210-00001">
    <property type="protein sequence ID" value="HCON_00172210-00001"/>
    <property type="gene ID" value="HCON_00172210"/>
</dbReference>